<dbReference type="EMBL" id="CP092085">
    <property type="protein sequence ID" value="UUN95886.1"/>
    <property type="molecule type" value="Genomic_DNA"/>
</dbReference>
<dbReference type="PROSITE" id="PS01124">
    <property type="entry name" value="HTH_ARAC_FAMILY_2"/>
    <property type="match status" value="1"/>
</dbReference>
<dbReference type="Proteomes" id="UP000644140">
    <property type="component" value="Chromosome"/>
</dbReference>
<dbReference type="InterPro" id="IPR046532">
    <property type="entry name" value="DUF6597"/>
</dbReference>
<evidence type="ECO:0000313" key="2">
    <source>
        <dbReference type="Proteomes" id="UP000644140"/>
    </source>
</evidence>
<dbReference type="GO" id="GO:0043565">
    <property type="term" value="F:sequence-specific DNA binding"/>
    <property type="evidence" value="ECO:0007669"/>
    <property type="project" value="InterPro"/>
</dbReference>
<gene>
    <name evidence="1" type="ORF">I9054_010860</name>
</gene>
<accession>A0A8I1ANB6</accession>
<dbReference type="Pfam" id="PF12833">
    <property type="entry name" value="HTH_18"/>
    <property type="match status" value="1"/>
</dbReference>
<dbReference type="InterPro" id="IPR018060">
    <property type="entry name" value="HTH_AraC"/>
</dbReference>
<dbReference type="GO" id="GO:0003700">
    <property type="term" value="F:DNA-binding transcription factor activity"/>
    <property type="evidence" value="ECO:0007669"/>
    <property type="project" value="InterPro"/>
</dbReference>
<proteinExistence type="predicted"/>
<evidence type="ECO:0000313" key="1">
    <source>
        <dbReference type="EMBL" id="UUN95886.1"/>
    </source>
</evidence>
<name>A0A8I1ANB6_ACIBZ</name>
<protein>
    <submittedName>
        <fullName evidence="1">AraC family transcriptional regulator</fullName>
    </submittedName>
</protein>
<dbReference type="RefSeq" id="WP_151781494.1">
    <property type="nucleotide sequence ID" value="NZ_BKNL01000069.1"/>
</dbReference>
<organism evidence="1 2">
    <name type="scientific">Acinetobacter bereziniae</name>
    <name type="common">Acinetobacter genomosp. 10</name>
    <dbReference type="NCBI Taxonomy" id="106648"/>
    <lineage>
        <taxon>Bacteria</taxon>
        <taxon>Pseudomonadati</taxon>
        <taxon>Pseudomonadota</taxon>
        <taxon>Gammaproteobacteria</taxon>
        <taxon>Moraxellales</taxon>
        <taxon>Moraxellaceae</taxon>
        <taxon>Acinetobacter</taxon>
    </lineage>
</organism>
<dbReference type="SMART" id="SM00342">
    <property type="entry name" value="HTH_ARAC"/>
    <property type="match status" value="1"/>
</dbReference>
<reference evidence="1" key="1">
    <citation type="submission" date="2022-02" db="EMBL/GenBank/DDBJ databases">
        <title>Characterization of Tn125 harboring carbapenem-resistant Acinetobacter bereziniae clinical isolates.</title>
        <authorList>
            <person name="Wong N.-K."/>
            <person name="Pan Q."/>
        </authorList>
    </citation>
    <scope>NUCLEOTIDE SEQUENCE</scope>
    <source>
        <strain evidence="1">GD03393</strain>
    </source>
</reference>
<sequence length="248" mass="29665">MKYREIEAKGFLNHFIKCFWYYETEEIDTQHTILPDGYFDLIAEFSHRKLTLVKLTGIWTTPKEIRISKNTQIFAVRFKLPAIEYVFKDQLKSILDTSVNLALNFWQLDQYHSDEFEHFVVQISKGLEILFNDLNQIDHRKLKLFRMVYDQEVKTVAEISNTVFWSSRQINRYFQTTFGITLKEFLNIVRCHTAYRKITGDHLNPNCEYYDQAHFIKQIKKYTGTTPKELSKNKNDRFIQLFKVTSQS</sequence>
<dbReference type="Pfam" id="PF20240">
    <property type="entry name" value="DUF6597"/>
    <property type="match status" value="1"/>
</dbReference>
<dbReference type="AlphaFoldDB" id="A0A8I1ANB6"/>
<dbReference type="Gene3D" id="1.10.10.60">
    <property type="entry name" value="Homeodomain-like"/>
    <property type="match status" value="1"/>
</dbReference>